<evidence type="ECO:0000256" key="7">
    <source>
        <dbReference type="ARBA" id="ARBA00035421"/>
    </source>
</evidence>
<dbReference type="Proteomes" id="UP000193922">
    <property type="component" value="Unassembled WGS sequence"/>
</dbReference>
<evidence type="ECO:0000256" key="4">
    <source>
        <dbReference type="ARBA" id="ARBA00023128"/>
    </source>
</evidence>
<name>A0A1Y1W9A0_9FUNG</name>
<sequence length="251" mass="28764">MYKKPSTARQIQHVYEKLLDAKLRDKAPAWLKAMQNTPASASLVRDPSYFSTKGQLPFEKTKAAAAGSEAIGQVSRALPVGCVAINHRKRNLKTRSPKPPKIEFPEDSLRREFYKRHPFELLRPRIVMEPNGRTETNWSRLSSGSSQVTGEQVIRYQHYLMEAEGLSKQEAYSKATDEFYKVRAREEMEAKIAAQEAKAYGARPLDKPYSTHQLAMEDREIRKSTQIIQQRQEEQRMRSVTTEKMFAGESA</sequence>
<dbReference type="RefSeq" id="XP_040743747.1">
    <property type="nucleotide sequence ID" value="XM_040891344.1"/>
</dbReference>
<comment type="similarity">
    <text evidence="2">Belongs to the mitochondrion-specific ribosomal protein mS23 family.</text>
</comment>
<evidence type="ECO:0000256" key="1">
    <source>
        <dbReference type="ARBA" id="ARBA00004173"/>
    </source>
</evidence>
<reference evidence="9 10" key="1">
    <citation type="submission" date="2016-07" db="EMBL/GenBank/DDBJ databases">
        <title>Pervasive Adenine N6-methylation of Active Genes in Fungi.</title>
        <authorList>
            <consortium name="DOE Joint Genome Institute"/>
            <person name="Mondo S.J."/>
            <person name="Dannebaum R.O."/>
            <person name="Kuo R.C."/>
            <person name="Labutti K."/>
            <person name="Haridas S."/>
            <person name="Kuo A."/>
            <person name="Salamov A."/>
            <person name="Ahrendt S.R."/>
            <person name="Lipzen A."/>
            <person name="Sullivan W."/>
            <person name="Andreopoulos W.B."/>
            <person name="Clum A."/>
            <person name="Lindquist E."/>
            <person name="Daum C."/>
            <person name="Ramamoorthy G.K."/>
            <person name="Gryganskyi A."/>
            <person name="Culley D."/>
            <person name="Magnuson J.K."/>
            <person name="James T.Y."/>
            <person name="O'Malley M.A."/>
            <person name="Stajich J.E."/>
            <person name="Spatafora J.W."/>
            <person name="Visel A."/>
            <person name="Grigoriev I.V."/>
        </authorList>
    </citation>
    <scope>NUCLEOTIDE SEQUENCE [LARGE SCALE GENOMIC DNA]</scope>
    <source>
        <strain evidence="9 10">ATCC 12442</strain>
    </source>
</reference>
<proteinExistence type="inferred from homology"/>
<dbReference type="InterPro" id="IPR016939">
    <property type="entry name" value="Ribosomal_mS23_fun"/>
</dbReference>
<dbReference type="GO" id="GO:0003735">
    <property type="term" value="F:structural constituent of ribosome"/>
    <property type="evidence" value="ECO:0007669"/>
    <property type="project" value="InterPro"/>
</dbReference>
<organism evidence="9 10">
    <name type="scientific">Linderina pennispora</name>
    <dbReference type="NCBI Taxonomy" id="61395"/>
    <lineage>
        <taxon>Eukaryota</taxon>
        <taxon>Fungi</taxon>
        <taxon>Fungi incertae sedis</taxon>
        <taxon>Zoopagomycota</taxon>
        <taxon>Kickxellomycotina</taxon>
        <taxon>Kickxellomycetes</taxon>
        <taxon>Kickxellales</taxon>
        <taxon>Kickxellaceae</taxon>
        <taxon>Linderina</taxon>
    </lineage>
</organism>
<accession>A0A1Y1W9A0</accession>
<dbReference type="PANTHER" id="PTHR37799:SF1">
    <property type="entry name" value="SMALL RIBOSOMAL SUBUNIT PROTEIN MS23"/>
    <property type="match status" value="1"/>
</dbReference>
<keyword evidence="4" id="KW-0496">Mitochondrion</keyword>
<evidence type="ECO:0000313" key="9">
    <source>
        <dbReference type="EMBL" id="ORX70109.1"/>
    </source>
</evidence>
<dbReference type="Pfam" id="PF13741">
    <property type="entry name" value="MRP-S25"/>
    <property type="match status" value="1"/>
</dbReference>
<evidence type="ECO:0000256" key="3">
    <source>
        <dbReference type="ARBA" id="ARBA00022980"/>
    </source>
</evidence>
<feature type="region of interest" description="Disordered" evidence="8">
    <location>
        <begin position="227"/>
        <end position="251"/>
    </location>
</feature>
<feature type="region of interest" description="Disordered" evidence="8">
    <location>
        <begin position="203"/>
        <end position="222"/>
    </location>
</feature>
<dbReference type="EMBL" id="MCFD01000006">
    <property type="protein sequence ID" value="ORX70109.1"/>
    <property type="molecule type" value="Genomic_DNA"/>
</dbReference>
<dbReference type="GeneID" id="63807992"/>
<keyword evidence="3" id="KW-0689">Ribosomal protein</keyword>
<evidence type="ECO:0000256" key="8">
    <source>
        <dbReference type="SAM" id="MobiDB-lite"/>
    </source>
</evidence>
<evidence type="ECO:0000256" key="2">
    <source>
        <dbReference type="ARBA" id="ARBA00009864"/>
    </source>
</evidence>
<comment type="subcellular location">
    <subcellularLocation>
        <location evidence="1">Mitochondrion</location>
    </subcellularLocation>
</comment>
<dbReference type="OrthoDB" id="5542239at2759"/>
<dbReference type="STRING" id="61395.A0A1Y1W9A0"/>
<comment type="caution">
    <text evidence="9">The sequence shown here is derived from an EMBL/GenBank/DDBJ whole genome shotgun (WGS) entry which is preliminary data.</text>
</comment>
<dbReference type="PANTHER" id="PTHR37799">
    <property type="entry name" value="37S RIBOSOMAL PROTEIN S25, MITOCHONDRIAL"/>
    <property type="match status" value="1"/>
</dbReference>
<evidence type="ECO:0000313" key="10">
    <source>
        <dbReference type="Proteomes" id="UP000193922"/>
    </source>
</evidence>
<evidence type="ECO:0000256" key="6">
    <source>
        <dbReference type="ARBA" id="ARBA00035137"/>
    </source>
</evidence>
<protein>
    <recommendedName>
        <fullName evidence="6">Small ribosomal subunit protein mS23</fullName>
    </recommendedName>
    <alternativeName>
        <fullName evidence="7">37S ribosomal protein S25, mitochondrial</fullName>
    </alternativeName>
</protein>
<evidence type="ECO:0000256" key="5">
    <source>
        <dbReference type="ARBA" id="ARBA00023274"/>
    </source>
</evidence>
<keyword evidence="5" id="KW-0687">Ribonucleoprotein</keyword>
<keyword evidence="10" id="KW-1185">Reference proteome</keyword>
<dbReference type="AlphaFoldDB" id="A0A1Y1W9A0"/>
<dbReference type="GO" id="GO:0005763">
    <property type="term" value="C:mitochondrial small ribosomal subunit"/>
    <property type="evidence" value="ECO:0007669"/>
    <property type="project" value="InterPro"/>
</dbReference>
<gene>
    <name evidence="9" type="ORF">DL89DRAFT_322535</name>
</gene>